<name>A0AB39AQQ0_9GAMM</name>
<evidence type="ECO:0000313" key="2">
    <source>
        <dbReference type="EMBL" id="XDH87786.1"/>
    </source>
</evidence>
<dbReference type="PANTHER" id="PTHR43317">
    <property type="entry name" value="THERMOSPERMINE SYNTHASE ACAULIS5"/>
    <property type="match status" value="1"/>
</dbReference>
<organism evidence="2">
    <name type="scientific">Pseudoalteromonas sp. SD03</name>
    <dbReference type="NCBI Taxonomy" id="3231719"/>
    <lineage>
        <taxon>Bacteria</taxon>
        <taxon>Pseudomonadati</taxon>
        <taxon>Pseudomonadota</taxon>
        <taxon>Gammaproteobacteria</taxon>
        <taxon>Alteromonadales</taxon>
        <taxon>Pseudoalteromonadaceae</taxon>
        <taxon>Pseudoalteromonas</taxon>
    </lineage>
</organism>
<dbReference type="Pfam" id="PF01564">
    <property type="entry name" value="Spermine_synth"/>
    <property type="match status" value="1"/>
</dbReference>
<dbReference type="PANTHER" id="PTHR43317:SF1">
    <property type="entry name" value="THERMOSPERMINE SYNTHASE ACAULIS5"/>
    <property type="match status" value="1"/>
</dbReference>
<dbReference type="NCBIfam" id="NF037959">
    <property type="entry name" value="MFS_SpdSyn"/>
    <property type="match status" value="1"/>
</dbReference>
<gene>
    <name evidence="2" type="ORF">ABZP26_00955</name>
</gene>
<dbReference type="SUPFAM" id="SSF53335">
    <property type="entry name" value="S-adenosyl-L-methionine-dependent methyltransferases"/>
    <property type="match status" value="1"/>
</dbReference>
<evidence type="ECO:0000256" key="1">
    <source>
        <dbReference type="ARBA" id="ARBA00023115"/>
    </source>
</evidence>
<sequence>MTKAVAIYLCWFMLNSMNKYIHCSSGLISQHFIEHSSSLGQLLYWHNQHGEHIQVREYQQLRWLLINNTLQSVILTAHPHALLFPHLAYLATAWQQLPAPKKVLELGLGGGAIRNYLLEQYPQVQVTSVEKSPHIIDCYQQFFAPSEQQQIHCEDAQTILKSAEHMDWVILDLFSELDAPRFLFDSCFYQTIYDALDQQGILFINFLSQHSSQLTQLQHVLLTVFGKAISIQKITGFVNHIVIVEKAR</sequence>
<dbReference type="InterPro" id="IPR029063">
    <property type="entry name" value="SAM-dependent_MTases_sf"/>
</dbReference>
<proteinExistence type="predicted"/>
<dbReference type="RefSeq" id="WP_042849260.1">
    <property type="nucleotide sequence ID" value="NZ_CP162514.1"/>
</dbReference>
<dbReference type="CDD" id="cd02440">
    <property type="entry name" value="AdoMet_MTases"/>
    <property type="match status" value="1"/>
</dbReference>
<dbReference type="EMBL" id="CP162514">
    <property type="protein sequence ID" value="XDH87786.1"/>
    <property type="molecule type" value="Genomic_DNA"/>
</dbReference>
<reference evidence="2" key="1">
    <citation type="submission" date="2024-07" db="EMBL/GenBank/DDBJ databases">
        <authorList>
            <person name="Jiang Y."/>
            <person name="Qin Q."/>
        </authorList>
    </citation>
    <scope>NUCLEOTIDE SEQUENCE</scope>
    <source>
        <strain evidence="2">SD03</strain>
    </source>
</reference>
<keyword evidence="1" id="KW-0620">Polyamine biosynthesis</keyword>
<dbReference type="AlphaFoldDB" id="A0AB39AQQ0"/>
<dbReference type="GO" id="GO:0006596">
    <property type="term" value="P:polyamine biosynthetic process"/>
    <property type="evidence" value="ECO:0007669"/>
    <property type="project" value="UniProtKB-KW"/>
</dbReference>
<protein>
    <submittedName>
        <fullName evidence="2">Spermidine synthase</fullName>
    </submittedName>
</protein>
<accession>A0AB39AQQ0</accession>
<dbReference type="GeneID" id="99695690"/>
<dbReference type="Gene3D" id="3.40.50.150">
    <property type="entry name" value="Vaccinia Virus protein VP39"/>
    <property type="match status" value="1"/>
</dbReference>